<sequence>MTALKLDGRATAAQMKEDLAERVAKLKEQGITPGLGTVLVGTDAGSQSYVGAKIRDMEEVGITSLHRELPETASQDEVLEVIEELNNNPECTGYIVQLPLPKHIDTDTVLEAIDPAKDADGLHPLNLGRLVASAGGEVTWPLPCTPKGCLTLLRTYDIDTKGKTVLVIGRGITIGRPATLLFTRRDVNATVIAAHTGTTNMEELIGQADIIIAAAGNPGMVTKDMVKDGVVILDVGVSRETKEDGKTRIVGDVAPDVADVASAMSPNPGGVGPMTRVELVANVVEIAEQQAAKAS</sequence>
<comment type="pathway">
    <text evidence="1 11">One-carbon metabolism; tetrahydrofolate interconversion.</text>
</comment>
<keyword evidence="3 11" id="KW-0028">Amino-acid biosynthesis</keyword>
<dbReference type="GO" id="GO:0004488">
    <property type="term" value="F:methylenetetrahydrofolate dehydrogenase (NADP+) activity"/>
    <property type="evidence" value="ECO:0007669"/>
    <property type="project" value="UniProtKB-EC"/>
</dbReference>
<dbReference type="Gene3D" id="3.40.50.720">
    <property type="entry name" value="NAD(P)-binding Rossmann-like Domain"/>
    <property type="match status" value="1"/>
</dbReference>
<dbReference type="InterPro" id="IPR020631">
    <property type="entry name" value="THF_DH/CycHdrlase_NAD-bd_dom"/>
</dbReference>
<dbReference type="Proteomes" id="UP001183794">
    <property type="component" value="Unassembled WGS sequence"/>
</dbReference>
<evidence type="ECO:0000256" key="2">
    <source>
        <dbReference type="ARBA" id="ARBA00022563"/>
    </source>
</evidence>
<evidence type="ECO:0000256" key="3">
    <source>
        <dbReference type="ARBA" id="ARBA00022605"/>
    </source>
</evidence>
<keyword evidence="5 11" id="KW-0378">Hydrolase</keyword>
<dbReference type="RefSeq" id="WP_310174068.1">
    <property type="nucleotide sequence ID" value="NZ_BAABHE010000003.1"/>
</dbReference>
<organism evidence="14 15">
    <name type="scientific">Enteractinococcus fodinae</name>
    <dbReference type="NCBI Taxonomy" id="684663"/>
    <lineage>
        <taxon>Bacteria</taxon>
        <taxon>Bacillati</taxon>
        <taxon>Actinomycetota</taxon>
        <taxon>Actinomycetes</taxon>
        <taxon>Micrococcales</taxon>
        <taxon>Micrococcaceae</taxon>
    </lineage>
</organism>
<evidence type="ECO:0000256" key="4">
    <source>
        <dbReference type="ARBA" id="ARBA00022755"/>
    </source>
</evidence>
<evidence type="ECO:0000313" key="14">
    <source>
        <dbReference type="EMBL" id="MDR7347639.1"/>
    </source>
</evidence>
<dbReference type="Pfam" id="PF00763">
    <property type="entry name" value="THF_DHG_CYH"/>
    <property type="match status" value="1"/>
</dbReference>
<evidence type="ECO:0000256" key="1">
    <source>
        <dbReference type="ARBA" id="ARBA00004777"/>
    </source>
</evidence>
<comment type="caution">
    <text evidence="14">The sequence shown here is derived from an EMBL/GenBank/DDBJ whole genome shotgun (WGS) entry which is preliminary data.</text>
</comment>
<evidence type="ECO:0000256" key="9">
    <source>
        <dbReference type="ARBA" id="ARBA00023167"/>
    </source>
</evidence>
<keyword evidence="10 11" id="KW-0511">Multifunctional enzyme</keyword>
<keyword evidence="9 11" id="KW-0486">Methionine biosynthesis</keyword>
<evidence type="ECO:0000259" key="12">
    <source>
        <dbReference type="Pfam" id="PF00763"/>
    </source>
</evidence>
<comment type="caution">
    <text evidence="11">Lacks conserved residue(s) required for the propagation of feature annotation.</text>
</comment>
<dbReference type="PANTHER" id="PTHR48099">
    <property type="entry name" value="C-1-TETRAHYDROFOLATE SYNTHASE, CYTOPLASMIC-RELATED"/>
    <property type="match status" value="1"/>
</dbReference>
<accession>A0ABU2B220</accession>
<dbReference type="EC" id="1.5.1.5" evidence="11"/>
<evidence type="ECO:0000256" key="5">
    <source>
        <dbReference type="ARBA" id="ARBA00022801"/>
    </source>
</evidence>
<dbReference type="NCBIfam" id="NF010789">
    <property type="entry name" value="PRK14193.1"/>
    <property type="match status" value="1"/>
</dbReference>
<dbReference type="PANTHER" id="PTHR48099:SF5">
    <property type="entry name" value="C-1-TETRAHYDROFOLATE SYNTHASE, CYTOPLASMIC"/>
    <property type="match status" value="1"/>
</dbReference>
<feature type="binding site" evidence="11">
    <location>
        <begin position="169"/>
        <end position="171"/>
    </location>
    <ligand>
        <name>NADP(+)</name>
        <dbReference type="ChEBI" id="CHEBI:58349"/>
    </ligand>
</feature>
<evidence type="ECO:0000259" key="13">
    <source>
        <dbReference type="Pfam" id="PF02882"/>
    </source>
</evidence>
<dbReference type="InterPro" id="IPR000672">
    <property type="entry name" value="THF_DH/CycHdrlase"/>
</dbReference>
<dbReference type="CDD" id="cd01080">
    <property type="entry name" value="NAD_bind_m-THF_DH_Cyclohyd"/>
    <property type="match status" value="1"/>
</dbReference>
<reference evidence="14 15" key="1">
    <citation type="submission" date="2023-07" db="EMBL/GenBank/DDBJ databases">
        <title>Sequencing the genomes of 1000 actinobacteria strains.</title>
        <authorList>
            <person name="Klenk H.-P."/>
        </authorList>
    </citation>
    <scope>NUCLEOTIDE SEQUENCE [LARGE SCALE GENOMIC DNA]</scope>
    <source>
        <strain evidence="14 15">DSM 22966</strain>
    </source>
</reference>
<dbReference type="EC" id="3.5.4.9" evidence="11"/>
<evidence type="ECO:0000256" key="8">
    <source>
        <dbReference type="ARBA" id="ARBA00023102"/>
    </source>
</evidence>
<dbReference type="PRINTS" id="PR00085">
    <property type="entry name" value="THFDHDRGNASE"/>
</dbReference>
<comment type="catalytic activity">
    <reaction evidence="11">
        <text>(6R)-5,10-methenyltetrahydrofolate + H2O = (6R)-10-formyltetrahydrofolate + H(+)</text>
        <dbReference type="Rhea" id="RHEA:23700"/>
        <dbReference type="ChEBI" id="CHEBI:15377"/>
        <dbReference type="ChEBI" id="CHEBI:15378"/>
        <dbReference type="ChEBI" id="CHEBI:57455"/>
        <dbReference type="ChEBI" id="CHEBI:195366"/>
        <dbReference type="EC" id="3.5.4.9"/>
    </reaction>
</comment>
<dbReference type="SUPFAM" id="SSF53223">
    <property type="entry name" value="Aminoacid dehydrogenase-like, N-terminal domain"/>
    <property type="match status" value="1"/>
</dbReference>
<feature type="domain" description="Tetrahydrofolate dehydrogenase/cyclohydrolase catalytic" evidence="12">
    <location>
        <begin position="6"/>
        <end position="120"/>
    </location>
</feature>
<evidence type="ECO:0000313" key="15">
    <source>
        <dbReference type="Proteomes" id="UP001183794"/>
    </source>
</evidence>
<comment type="similarity">
    <text evidence="11">Belongs to the tetrahydrofolate dehydrogenase/cyclohydrolase family.</text>
</comment>
<dbReference type="EMBL" id="JAVDYJ010000001">
    <property type="protein sequence ID" value="MDR7347639.1"/>
    <property type="molecule type" value="Genomic_DNA"/>
</dbReference>
<dbReference type="InterPro" id="IPR020630">
    <property type="entry name" value="THF_DH/CycHdrlase_cat_dom"/>
</dbReference>
<keyword evidence="2 11" id="KW-0554">One-carbon metabolism</keyword>
<keyword evidence="7 11" id="KW-0560">Oxidoreductase</keyword>
<evidence type="ECO:0000256" key="7">
    <source>
        <dbReference type="ARBA" id="ARBA00023002"/>
    </source>
</evidence>
<protein>
    <recommendedName>
        <fullName evidence="11">Bifunctional protein FolD</fullName>
    </recommendedName>
    <domain>
        <recommendedName>
            <fullName evidence="11">Methylenetetrahydrofolate dehydrogenase</fullName>
            <ecNumber evidence="11">1.5.1.5</ecNumber>
        </recommendedName>
    </domain>
    <domain>
        <recommendedName>
            <fullName evidence="11">Methenyltetrahydrofolate cyclohydrolase</fullName>
            <ecNumber evidence="11">3.5.4.9</ecNumber>
        </recommendedName>
    </domain>
</protein>
<comment type="catalytic activity">
    <reaction evidence="11">
        <text>(6R)-5,10-methylene-5,6,7,8-tetrahydrofolate + NADP(+) = (6R)-5,10-methenyltetrahydrofolate + NADPH</text>
        <dbReference type="Rhea" id="RHEA:22812"/>
        <dbReference type="ChEBI" id="CHEBI:15636"/>
        <dbReference type="ChEBI" id="CHEBI:57455"/>
        <dbReference type="ChEBI" id="CHEBI:57783"/>
        <dbReference type="ChEBI" id="CHEBI:58349"/>
        <dbReference type="EC" id="1.5.1.5"/>
    </reaction>
</comment>
<dbReference type="HAMAP" id="MF_01576">
    <property type="entry name" value="THF_DHG_CYH"/>
    <property type="match status" value="1"/>
</dbReference>
<keyword evidence="8 11" id="KW-0368">Histidine biosynthesis</keyword>
<name>A0ABU2B220_9MICC</name>
<evidence type="ECO:0000256" key="6">
    <source>
        <dbReference type="ARBA" id="ARBA00022857"/>
    </source>
</evidence>
<dbReference type="GO" id="GO:0004477">
    <property type="term" value="F:methenyltetrahydrofolate cyclohydrolase activity"/>
    <property type="evidence" value="ECO:0007669"/>
    <property type="project" value="UniProtKB-EC"/>
</dbReference>
<keyword evidence="15" id="KW-1185">Reference proteome</keyword>
<comment type="subunit">
    <text evidence="11">Homodimer.</text>
</comment>
<comment type="function">
    <text evidence="11">Catalyzes the oxidation of 5,10-methylenetetrahydrofolate to 5,10-methenyltetrahydrofolate and then the hydrolysis of 5,10-methenyltetrahydrofolate to 10-formyltetrahydrofolate.</text>
</comment>
<evidence type="ECO:0000256" key="10">
    <source>
        <dbReference type="ARBA" id="ARBA00023268"/>
    </source>
</evidence>
<keyword evidence="6 11" id="KW-0521">NADP</keyword>
<gene>
    <name evidence="11" type="primary">folD</name>
    <name evidence="14" type="ORF">J2S62_001896</name>
</gene>
<proteinExistence type="inferred from homology"/>
<dbReference type="Gene3D" id="3.40.50.10860">
    <property type="entry name" value="Leucine Dehydrogenase, chain A, domain 1"/>
    <property type="match status" value="1"/>
</dbReference>
<dbReference type="SUPFAM" id="SSF51735">
    <property type="entry name" value="NAD(P)-binding Rossmann-fold domains"/>
    <property type="match status" value="1"/>
</dbReference>
<dbReference type="InterPro" id="IPR036291">
    <property type="entry name" value="NAD(P)-bd_dom_sf"/>
</dbReference>
<feature type="domain" description="Tetrahydrofolate dehydrogenase/cyclohydrolase NAD(P)-binding" evidence="13">
    <location>
        <begin position="143"/>
        <end position="290"/>
    </location>
</feature>
<keyword evidence="4 11" id="KW-0658">Purine biosynthesis</keyword>
<dbReference type="Pfam" id="PF02882">
    <property type="entry name" value="THF_DHG_CYH_C"/>
    <property type="match status" value="1"/>
</dbReference>
<feature type="binding site" evidence="11">
    <location>
        <position position="237"/>
    </location>
    <ligand>
        <name>NADP(+)</name>
        <dbReference type="ChEBI" id="CHEBI:58349"/>
    </ligand>
</feature>
<evidence type="ECO:0000256" key="11">
    <source>
        <dbReference type="HAMAP-Rule" id="MF_01576"/>
    </source>
</evidence>
<dbReference type="InterPro" id="IPR046346">
    <property type="entry name" value="Aminoacid_DH-like_N_sf"/>
</dbReference>